<gene>
    <name evidence="1" type="primary">ORF9418</name>
</gene>
<dbReference type="EMBL" id="HACG01003095">
    <property type="protein sequence ID" value="CEK49960.1"/>
    <property type="molecule type" value="Transcribed_RNA"/>
</dbReference>
<feature type="non-terminal residue" evidence="1">
    <location>
        <position position="84"/>
    </location>
</feature>
<feature type="non-terminal residue" evidence="1">
    <location>
        <position position="1"/>
    </location>
</feature>
<protein>
    <submittedName>
        <fullName evidence="1">Uncharacterized protein</fullName>
    </submittedName>
</protein>
<reference evidence="1" key="1">
    <citation type="submission" date="2014-12" db="EMBL/GenBank/DDBJ databases">
        <title>Insight into the proteome of Arion vulgaris.</title>
        <authorList>
            <person name="Aradska J."/>
            <person name="Bulat T."/>
            <person name="Smidak R."/>
            <person name="Sarate P."/>
            <person name="Gangsoo J."/>
            <person name="Sialana F."/>
            <person name="Bilban M."/>
            <person name="Lubec G."/>
        </authorList>
    </citation>
    <scope>NUCLEOTIDE SEQUENCE</scope>
    <source>
        <tissue evidence="1">Skin</tissue>
    </source>
</reference>
<evidence type="ECO:0000313" key="1">
    <source>
        <dbReference type="EMBL" id="CEK49960.1"/>
    </source>
</evidence>
<proteinExistence type="predicted"/>
<accession>A0A0B6Y386</accession>
<dbReference type="AlphaFoldDB" id="A0A0B6Y386"/>
<sequence length="84" mass="9561">NLLTCSNDFQTETCYTKEEVDRALIITEKLFEQLSLLKGKALCDTSRALDDFIGVNSFQRQIQVEYGTAENSKRLLECCLAHII</sequence>
<name>A0A0B6Y386_9EUPU</name>
<organism evidence="1">
    <name type="scientific">Arion vulgaris</name>
    <dbReference type="NCBI Taxonomy" id="1028688"/>
    <lineage>
        <taxon>Eukaryota</taxon>
        <taxon>Metazoa</taxon>
        <taxon>Spiralia</taxon>
        <taxon>Lophotrochozoa</taxon>
        <taxon>Mollusca</taxon>
        <taxon>Gastropoda</taxon>
        <taxon>Heterobranchia</taxon>
        <taxon>Euthyneura</taxon>
        <taxon>Panpulmonata</taxon>
        <taxon>Eupulmonata</taxon>
        <taxon>Stylommatophora</taxon>
        <taxon>Helicina</taxon>
        <taxon>Arionoidea</taxon>
        <taxon>Arionidae</taxon>
        <taxon>Arion</taxon>
    </lineage>
</organism>